<dbReference type="SUPFAM" id="SSF49785">
    <property type="entry name" value="Galactose-binding domain-like"/>
    <property type="match status" value="1"/>
</dbReference>
<feature type="non-terminal residue" evidence="3">
    <location>
        <position position="1"/>
    </location>
</feature>
<keyword evidence="4" id="KW-1185">Reference proteome</keyword>
<dbReference type="GO" id="GO:0030246">
    <property type="term" value="F:carbohydrate binding"/>
    <property type="evidence" value="ECO:0007669"/>
    <property type="project" value="TreeGrafter"/>
</dbReference>
<dbReference type="GO" id="GO:0019391">
    <property type="term" value="P:glucuronoside catabolic process"/>
    <property type="evidence" value="ECO:0007669"/>
    <property type="project" value="TreeGrafter"/>
</dbReference>
<dbReference type="GO" id="GO:0004566">
    <property type="term" value="F:beta-glucuronidase activity"/>
    <property type="evidence" value="ECO:0007669"/>
    <property type="project" value="TreeGrafter"/>
</dbReference>
<evidence type="ECO:0000256" key="1">
    <source>
        <dbReference type="ARBA" id="ARBA00007401"/>
    </source>
</evidence>
<organism evidence="3">
    <name type="scientific">Oppiella nova</name>
    <dbReference type="NCBI Taxonomy" id="334625"/>
    <lineage>
        <taxon>Eukaryota</taxon>
        <taxon>Metazoa</taxon>
        <taxon>Ecdysozoa</taxon>
        <taxon>Arthropoda</taxon>
        <taxon>Chelicerata</taxon>
        <taxon>Arachnida</taxon>
        <taxon>Acari</taxon>
        <taxon>Acariformes</taxon>
        <taxon>Sarcoptiformes</taxon>
        <taxon>Oribatida</taxon>
        <taxon>Brachypylina</taxon>
        <taxon>Oppioidea</taxon>
        <taxon>Oppiidae</taxon>
        <taxon>Oppiella</taxon>
    </lineage>
</organism>
<evidence type="ECO:0000313" key="3">
    <source>
        <dbReference type="EMBL" id="CAD7656492.1"/>
    </source>
</evidence>
<protein>
    <recommendedName>
        <fullName evidence="2">Glycosyl hydrolases family 2 sugar binding domain-containing protein</fullName>
    </recommendedName>
</protein>
<dbReference type="InterPro" id="IPR008979">
    <property type="entry name" value="Galactose-bd-like_sf"/>
</dbReference>
<dbReference type="Proteomes" id="UP000728032">
    <property type="component" value="Unassembled WGS sequence"/>
</dbReference>
<dbReference type="Gene3D" id="2.60.40.10">
    <property type="entry name" value="Immunoglobulins"/>
    <property type="match status" value="1"/>
</dbReference>
<name>A0A7R9QSE8_9ACAR</name>
<accession>A0A7R9QSE8</accession>
<dbReference type="Gene3D" id="2.60.120.260">
    <property type="entry name" value="Galactose-binding domain-like"/>
    <property type="match status" value="1"/>
</dbReference>
<feature type="domain" description="Glycosyl hydrolases family 2 sugar binding" evidence="2">
    <location>
        <begin position="136"/>
        <end position="315"/>
    </location>
</feature>
<dbReference type="GO" id="GO:0005615">
    <property type="term" value="C:extracellular space"/>
    <property type="evidence" value="ECO:0007669"/>
    <property type="project" value="TreeGrafter"/>
</dbReference>
<evidence type="ECO:0000259" key="2">
    <source>
        <dbReference type="Pfam" id="PF02837"/>
    </source>
</evidence>
<dbReference type="EMBL" id="CAJPVJ010011213">
    <property type="protein sequence ID" value="CAG2173679.1"/>
    <property type="molecule type" value="Genomic_DNA"/>
</dbReference>
<gene>
    <name evidence="3" type="ORF">ONB1V03_LOCUS13128</name>
</gene>
<sequence length="367" mass="41449">MGSNGVTNLTRTHLTSTKIFGDELVDEEVVIGGARDVLNAMLVIIDSITNSEHMSPQLGANFVKRSVTLEGRQHGCRGHQPRVRPVMRSMVVSVITYRSLTVPTLCLQWCYPWIISSLWSVSTALYPRESETRDLKLLDGFWNFRVITVDEDQNVGFTDKWYTKPLTGDVIPMPVPSSYNDITQSRYLRDYAGWVWYDSSFFVPQEWKDSEVVLNFGSVNYEAIVYVNGENVMNHTGGHLPFEEYVTKHLNYGESNRITVALSNVLTQETIPQGLVAYKNDTKGLYPKGFYITKTNFDFFNYAGIHRHVSLYALPKDHINDITVTTDIKDTKTGVINYSVTHSDQTSKAECVVDVLDKSGKVVSSSK</sequence>
<dbReference type="InterPro" id="IPR013783">
    <property type="entry name" value="Ig-like_fold"/>
</dbReference>
<dbReference type="PANTHER" id="PTHR10066:SF67">
    <property type="entry name" value="BETA-GLUCURONIDASE"/>
    <property type="match status" value="1"/>
</dbReference>
<dbReference type="FunFam" id="2.60.120.260:FF:000027">
    <property type="entry name" value="Beta-glucuronidase"/>
    <property type="match status" value="1"/>
</dbReference>
<dbReference type="AlphaFoldDB" id="A0A7R9QSE8"/>
<dbReference type="OrthoDB" id="408532at2759"/>
<dbReference type="PANTHER" id="PTHR10066">
    <property type="entry name" value="BETA-GLUCURONIDASE"/>
    <property type="match status" value="1"/>
</dbReference>
<dbReference type="Pfam" id="PF02837">
    <property type="entry name" value="Glyco_hydro_2_N"/>
    <property type="match status" value="1"/>
</dbReference>
<dbReference type="EMBL" id="OC926038">
    <property type="protein sequence ID" value="CAD7656492.1"/>
    <property type="molecule type" value="Genomic_DNA"/>
</dbReference>
<dbReference type="GO" id="GO:0005975">
    <property type="term" value="P:carbohydrate metabolic process"/>
    <property type="evidence" value="ECO:0007669"/>
    <property type="project" value="InterPro"/>
</dbReference>
<evidence type="ECO:0000313" key="4">
    <source>
        <dbReference type="Proteomes" id="UP000728032"/>
    </source>
</evidence>
<reference evidence="3" key="1">
    <citation type="submission" date="2020-11" db="EMBL/GenBank/DDBJ databases">
        <authorList>
            <person name="Tran Van P."/>
        </authorList>
    </citation>
    <scope>NUCLEOTIDE SEQUENCE</scope>
</reference>
<dbReference type="InterPro" id="IPR006104">
    <property type="entry name" value="Glyco_hydro_2_N"/>
</dbReference>
<proteinExistence type="inferred from homology"/>
<comment type="similarity">
    <text evidence="1">Belongs to the glycosyl hydrolase 2 family.</text>
</comment>